<evidence type="ECO:0000256" key="9">
    <source>
        <dbReference type="ARBA" id="ARBA00023264"/>
    </source>
</evidence>
<dbReference type="EMBL" id="AODH01000001">
    <property type="protein sequence ID" value="EUJ42190.1"/>
    <property type="molecule type" value="Genomic_DNA"/>
</dbReference>
<comment type="function">
    <text evidence="10">Catalyzes the transfer of an acyl group from acyl-phosphate (acyl-PO(4)) to glycerol-3-phosphate (G3P) to form lysophosphatidic acid (LPA). This enzyme utilizes acyl-phosphate as fatty acyl donor, but not acyl-CoA or acyl-ACP.</text>
</comment>
<keyword evidence="7 10" id="KW-0472">Membrane</keyword>
<keyword evidence="3 10" id="KW-0808">Transferase</keyword>
<comment type="subcellular location">
    <subcellularLocation>
        <location evidence="10">Cell membrane</location>
        <topology evidence="10">Multi-pass membrane protein</topology>
    </subcellularLocation>
</comment>
<protein>
    <recommendedName>
        <fullName evidence="10">Glycerol-3-phosphate acyltransferase</fullName>
    </recommendedName>
    <alternativeName>
        <fullName evidence="10">Acyl-PO4 G3P acyltransferase</fullName>
    </alternativeName>
    <alternativeName>
        <fullName evidence="10">Acyl-phosphate--glycerol-3-phosphate acyltransferase</fullName>
    </alternativeName>
    <alternativeName>
        <fullName evidence="10">G3P acyltransferase</fullName>
        <shortName evidence="10">GPAT</shortName>
        <ecNumber evidence="10">2.3.1.275</ecNumber>
    </alternativeName>
    <alternativeName>
        <fullName evidence="10">Lysophosphatidic acid synthase</fullName>
        <shortName evidence="10">LPA synthase</shortName>
    </alternativeName>
</protein>
<feature type="transmembrane region" description="Helical" evidence="10">
    <location>
        <begin position="6"/>
        <end position="31"/>
    </location>
</feature>
<accession>W7CZJ3</accession>
<dbReference type="Pfam" id="PF02660">
    <property type="entry name" value="G3P_acyltransf"/>
    <property type="match status" value="1"/>
</dbReference>
<reference evidence="11 12" key="1">
    <citation type="submission" date="2012-12" db="EMBL/GenBank/DDBJ databases">
        <title>Novel taxa of Listeriaceae from agricultural environments in the United States.</title>
        <authorList>
            <person name="den Bakker H.C."/>
            <person name="Allred A."/>
            <person name="Warchocki S."/>
            <person name="Wright E.M."/>
            <person name="Burrell A."/>
            <person name="Nightingale K.K."/>
            <person name="Kephart D."/>
            <person name="Wiedmann M."/>
        </authorList>
    </citation>
    <scope>NUCLEOTIDE SEQUENCE [LARGE SCALE GENOMIC DNA]</scope>
    <source>
        <strain evidence="11 12">FSL F6-1037</strain>
    </source>
</reference>
<dbReference type="PANTHER" id="PTHR30309">
    <property type="entry name" value="INNER MEMBRANE PROTEIN YGIH"/>
    <property type="match status" value="1"/>
</dbReference>
<evidence type="ECO:0000256" key="8">
    <source>
        <dbReference type="ARBA" id="ARBA00023209"/>
    </source>
</evidence>
<keyword evidence="5 10" id="KW-1133">Transmembrane helix</keyword>
<evidence type="ECO:0000256" key="3">
    <source>
        <dbReference type="ARBA" id="ARBA00022679"/>
    </source>
</evidence>
<name>W7CZJ3_9LIST</name>
<evidence type="ECO:0000256" key="6">
    <source>
        <dbReference type="ARBA" id="ARBA00023098"/>
    </source>
</evidence>
<keyword evidence="4 10" id="KW-0812">Transmembrane</keyword>
<evidence type="ECO:0000256" key="5">
    <source>
        <dbReference type="ARBA" id="ARBA00022989"/>
    </source>
</evidence>
<sequence length="205" mass="22430">MNYAIQVIALILVAYLIGSFTAGLWIGKWFFKKDIRDYGSRNLGATNSFRILGVKAGIIVMIIDVLKGTLATLIPVWLDVPVNPLLIGLFAVIGHIYPAYAKLRGGKAVATSAGILLGYSPTVFLIVLIAFAIVLLLTRYVSLSSMVAVTVGFIASIFFKDITLIVVMAILTAFILYRHRANITRIKNGTESKMVFKSKKKITCD</sequence>
<evidence type="ECO:0000256" key="10">
    <source>
        <dbReference type="HAMAP-Rule" id="MF_01043"/>
    </source>
</evidence>
<dbReference type="InterPro" id="IPR003811">
    <property type="entry name" value="G3P_acylTferase_PlsY"/>
</dbReference>
<keyword evidence="12" id="KW-1185">Reference proteome</keyword>
<dbReference type="GO" id="GO:0008654">
    <property type="term" value="P:phospholipid biosynthetic process"/>
    <property type="evidence" value="ECO:0007669"/>
    <property type="project" value="UniProtKB-UniRule"/>
</dbReference>
<comment type="subunit">
    <text evidence="10">Probably interacts with PlsX.</text>
</comment>
<dbReference type="Proteomes" id="UP000019243">
    <property type="component" value="Unassembled WGS sequence"/>
</dbReference>
<dbReference type="EC" id="2.3.1.275" evidence="10"/>
<dbReference type="UniPathway" id="UPA00085"/>
<keyword evidence="8 10" id="KW-0594">Phospholipid biosynthesis</keyword>
<keyword evidence="1 10" id="KW-1003">Cell membrane</keyword>
<dbReference type="RefSeq" id="WP_035312758.1">
    <property type="nucleotide sequence ID" value="NZ_AODH01000001.1"/>
</dbReference>
<keyword evidence="9 10" id="KW-1208">Phospholipid metabolism</keyword>
<evidence type="ECO:0000256" key="7">
    <source>
        <dbReference type="ARBA" id="ARBA00023136"/>
    </source>
</evidence>
<gene>
    <name evidence="10" type="primary">plsY</name>
    <name evidence="11" type="ORF">BCAMP_00285</name>
</gene>
<proteinExistence type="inferred from homology"/>
<dbReference type="NCBIfam" id="TIGR00023">
    <property type="entry name" value="glycerol-3-phosphate 1-O-acyltransferase PlsY"/>
    <property type="match status" value="1"/>
</dbReference>
<feature type="transmembrane region" description="Helical" evidence="10">
    <location>
        <begin position="84"/>
        <end position="101"/>
    </location>
</feature>
<comment type="pathway">
    <text evidence="10">Lipid metabolism; phospholipid metabolism.</text>
</comment>
<dbReference type="SMART" id="SM01207">
    <property type="entry name" value="G3P_acyltransf"/>
    <property type="match status" value="1"/>
</dbReference>
<keyword evidence="6 10" id="KW-0443">Lipid metabolism</keyword>
<dbReference type="GO" id="GO:0043772">
    <property type="term" value="F:acyl-phosphate glycerol-3-phosphate acyltransferase activity"/>
    <property type="evidence" value="ECO:0007669"/>
    <property type="project" value="UniProtKB-UniRule"/>
</dbReference>
<dbReference type="STRING" id="1265861.BCAMP_00285"/>
<comment type="catalytic activity">
    <reaction evidence="10">
        <text>an acyl phosphate + sn-glycerol 3-phosphate = a 1-acyl-sn-glycero-3-phosphate + phosphate</text>
        <dbReference type="Rhea" id="RHEA:34075"/>
        <dbReference type="ChEBI" id="CHEBI:43474"/>
        <dbReference type="ChEBI" id="CHEBI:57597"/>
        <dbReference type="ChEBI" id="CHEBI:57970"/>
        <dbReference type="ChEBI" id="CHEBI:59918"/>
        <dbReference type="EC" id="2.3.1.275"/>
    </reaction>
</comment>
<feature type="transmembrane region" description="Helical" evidence="10">
    <location>
        <begin position="157"/>
        <end position="177"/>
    </location>
</feature>
<dbReference type="GO" id="GO:0005886">
    <property type="term" value="C:plasma membrane"/>
    <property type="evidence" value="ECO:0007669"/>
    <property type="project" value="UniProtKB-SubCell"/>
</dbReference>
<evidence type="ECO:0000256" key="4">
    <source>
        <dbReference type="ARBA" id="ARBA00022692"/>
    </source>
</evidence>
<evidence type="ECO:0000313" key="11">
    <source>
        <dbReference type="EMBL" id="EUJ42190.1"/>
    </source>
</evidence>
<evidence type="ECO:0000256" key="1">
    <source>
        <dbReference type="ARBA" id="ARBA00022475"/>
    </source>
</evidence>
<evidence type="ECO:0000313" key="12">
    <source>
        <dbReference type="Proteomes" id="UP000019243"/>
    </source>
</evidence>
<comment type="similarity">
    <text evidence="10">Belongs to the PlsY family.</text>
</comment>
<dbReference type="HAMAP" id="MF_01043">
    <property type="entry name" value="PlsY"/>
    <property type="match status" value="1"/>
</dbReference>
<dbReference type="OrthoDB" id="9777124at2"/>
<dbReference type="PANTHER" id="PTHR30309:SF0">
    <property type="entry name" value="GLYCEROL-3-PHOSPHATE ACYLTRANSFERASE-RELATED"/>
    <property type="match status" value="1"/>
</dbReference>
<organism evidence="11 12">
    <name type="scientific">Brochothrix campestris FSL F6-1037</name>
    <dbReference type="NCBI Taxonomy" id="1265861"/>
    <lineage>
        <taxon>Bacteria</taxon>
        <taxon>Bacillati</taxon>
        <taxon>Bacillota</taxon>
        <taxon>Bacilli</taxon>
        <taxon>Bacillales</taxon>
        <taxon>Listeriaceae</taxon>
        <taxon>Brochothrix</taxon>
    </lineage>
</organism>
<feature type="transmembrane region" description="Helical" evidence="10">
    <location>
        <begin position="52"/>
        <end position="78"/>
    </location>
</feature>
<dbReference type="AlphaFoldDB" id="W7CZJ3"/>
<dbReference type="PATRIC" id="fig|1265861.3.peg.53"/>
<feature type="transmembrane region" description="Helical" evidence="10">
    <location>
        <begin position="113"/>
        <end position="137"/>
    </location>
</feature>
<evidence type="ECO:0000256" key="2">
    <source>
        <dbReference type="ARBA" id="ARBA00022516"/>
    </source>
</evidence>
<comment type="caution">
    <text evidence="11">The sequence shown here is derived from an EMBL/GenBank/DDBJ whole genome shotgun (WGS) entry which is preliminary data.</text>
</comment>
<keyword evidence="2 10" id="KW-0444">Lipid biosynthesis</keyword>